<dbReference type="Gene3D" id="3.30.300.130">
    <property type="entry name" value="Fe-S cluster assembly (FSCA)"/>
    <property type="match status" value="1"/>
</dbReference>
<dbReference type="STRING" id="375175.AYR53_00865"/>
<dbReference type="OrthoDB" id="9805360at2"/>
<dbReference type="Pfam" id="PF01883">
    <property type="entry name" value="FeS_assembly_P"/>
    <property type="match status" value="1"/>
</dbReference>
<evidence type="ECO:0000259" key="1">
    <source>
        <dbReference type="Pfam" id="PF01883"/>
    </source>
</evidence>
<keyword evidence="3" id="KW-1185">Reference proteome</keyword>
<evidence type="ECO:0000313" key="3">
    <source>
        <dbReference type="Proteomes" id="UP000078582"/>
    </source>
</evidence>
<evidence type="ECO:0000313" key="2">
    <source>
        <dbReference type="EMBL" id="ANK61433.1"/>
    </source>
</evidence>
<dbReference type="EMBL" id="CP014873">
    <property type="protein sequence ID" value="ANK61433.1"/>
    <property type="molecule type" value="Genomic_DNA"/>
</dbReference>
<reference evidence="2 3" key="1">
    <citation type="submission" date="2016-03" db="EMBL/GenBank/DDBJ databases">
        <title>Pediococcus and Lactobacillus from brewery environment - whole genome sequencing and assembly.</title>
        <authorList>
            <person name="Behr J."/>
            <person name="Geissler A.J."/>
            <person name="Vogel R.F."/>
        </authorList>
    </citation>
    <scope>NUCLEOTIDE SEQUENCE [LARGE SCALE GENOMIC DNA]</scope>
    <source>
        <strain evidence="2 3">TMW 1.1989</strain>
    </source>
</reference>
<feature type="domain" description="MIP18 family-like" evidence="1">
    <location>
        <begin position="16"/>
        <end position="89"/>
    </location>
</feature>
<dbReference type="GeneID" id="42980787"/>
<dbReference type="InterPro" id="IPR002744">
    <property type="entry name" value="MIP18-like"/>
</dbReference>
<accession>A0A192GZG9</accession>
<gene>
    <name evidence="2" type="ORF">AYR53_00865</name>
</gene>
<sequence length="113" mass="12727">MRDDIKINERAATISDQIIAKLQNIYDPEIGLDIYNLGLIYEIELDDAGSSRVVLTFTEMGCGCIDSVPNEIKAALVEIEEIKDVEVEIVWAPTWKMNRISRFGRISLGISPR</sequence>
<dbReference type="InterPro" id="IPR034904">
    <property type="entry name" value="FSCA_dom_sf"/>
</dbReference>
<dbReference type="InterPro" id="IPR052339">
    <property type="entry name" value="Fe-S_Maturation_MIP18"/>
</dbReference>
<dbReference type="RefSeq" id="WP_068279868.1">
    <property type="nucleotide sequence ID" value="NZ_CP014873.1"/>
</dbReference>
<dbReference type="AlphaFoldDB" id="A0A192GZG9"/>
<organism evidence="2 3">
    <name type="scientific">Loigolactobacillus backii</name>
    <dbReference type="NCBI Taxonomy" id="375175"/>
    <lineage>
        <taxon>Bacteria</taxon>
        <taxon>Bacillati</taxon>
        <taxon>Bacillota</taxon>
        <taxon>Bacilli</taxon>
        <taxon>Lactobacillales</taxon>
        <taxon>Lactobacillaceae</taxon>
        <taxon>Loigolactobacillus</taxon>
    </lineage>
</organism>
<name>A0A192GZG9_9LACO</name>
<protein>
    <submittedName>
        <fullName evidence="2">Aromatic ring hydroxylase</fullName>
    </submittedName>
</protein>
<dbReference type="PANTHER" id="PTHR42831:SF1">
    <property type="entry name" value="FE-S PROTEIN MATURATION AUXILIARY FACTOR YITW"/>
    <property type="match status" value="1"/>
</dbReference>
<proteinExistence type="predicted"/>
<dbReference type="PANTHER" id="PTHR42831">
    <property type="entry name" value="FE-S PROTEIN MATURATION AUXILIARY FACTOR YITW"/>
    <property type="match status" value="1"/>
</dbReference>
<dbReference type="Proteomes" id="UP000078582">
    <property type="component" value="Chromosome"/>
</dbReference>
<dbReference type="SUPFAM" id="SSF117916">
    <property type="entry name" value="Fe-S cluster assembly (FSCA) domain-like"/>
    <property type="match status" value="1"/>
</dbReference>